<gene>
    <name evidence="4" type="ORF">OCU04_003076</name>
</gene>
<dbReference type="EMBL" id="JAPEIS010000002">
    <property type="protein sequence ID" value="KAJ8069422.1"/>
    <property type="molecule type" value="Genomic_DNA"/>
</dbReference>
<dbReference type="AlphaFoldDB" id="A0A9X0DPR5"/>
<keyword evidence="3" id="KW-0472">Membrane</keyword>
<evidence type="ECO:0000256" key="3">
    <source>
        <dbReference type="SAM" id="Phobius"/>
    </source>
</evidence>
<feature type="coiled-coil region" evidence="1">
    <location>
        <begin position="110"/>
        <end position="149"/>
    </location>
</feature>
<accession>A0A9X0DPR5</accession>
<organism evidence="4 5">
    <name type="scientific">Sclerotinia nivalis</name>
    <dbReference type="NCBI Taxonomy" id="352851"/>
    <lineage>
        <taxon>Eukaryota</taxon>
        <taxon>Fungi</taxon>
        <taxon>Dikarya</taxon>
        <taxon>Ascomycota</taxon>
        <taxon>Pezizomycotina</taxon>
        <taxon>Leotiomycetes</taxon>
        <taxon>Helotiales</taxon>
        <taxon>Sclerotiniaceae</taxon>
        <taxon>Sclerotinia</taxon>
    </lineage>
</organism>
<keyword evidence="1" id="KW-0175">Coiled coil</keyword>
<keyword evidence="3" id="KW-1133">Transmembrane helix</keyword>
<feature type="transmembrane region" description="Helical" evidence="3">
    <location>
        <begin position="60"/>
        <end position="80"/>
    </location>
</feature>
<protein>
    <submittedName>
        <fullName evidence="4">Uncharacterized protein</fullName>
    </submittedName>
</protein>
<proteinExistence type="predicted"/>
<feature type="region of interest" description="Disordered" evidence="2">
    <location>
        <begin position="171"/>
        <end position="196"/>
    </location>
</feature>
<dbReference type="OrthoDB" id="3549525at2759"/>
<sequence>MITYLHPETFYEVSSISTRSPIHMNIDLRLSQTPTQTPNSMTTMLGKILYLPLETLTHTLIQLFAILLFFALIVVTYLFYTIRFISNLTGLTYLLYYPWNQFPTILKRKAAIVYEERRELRRQNAEARTEKLRERNEVGERERAQMREAMRRVAWKRGVGKMDYGTDLAEDAKRYQSRHGDSKSKSESGDKDKSGDKDIEEWIEDEVFIQDPQELQEELERLENRADHGKKAGYWDEEEQTKAREAAKILLRNGEVEAFPRFEDMDTRM</sequence>
<keyword evidence="5" id="KW-1185">Reference proteome</keyword>
<evidence type="ECO:0000313" key="5">
    <source>
        <dbReference type="Proteomes" id="UP001152300"/>
    </source>
</evidence>
<evidence type="ECO:0000313" key="4">
    <source>
        <dbReference type="EMBL" id="KAJ8069422.1"/>
    </source>
</evidence>
<name>A0A9X0DPR5_9HELO</name>
<dbReference type="Proteomes" id="UP001152300">
    <property type="component" value="Unassembled WGS sequence"/>
</dbReference>
<keyword evidence="3" id="KW-0812">Transmembrane</keyword>
<comment type="caution">
    <text evidence="4">The sequence shown here is derived from an EMBL/GenBank/DDBJ whole genome shotgun (WGS) entry which is preliminary data.</text>
</comment>
<evidence type="ECO:0000256" key="1">
    <source>
        <dbReference type="SAM" id="Coils"/>
    </source>
</evidence>
<reference evidence="4" key="1">
    <citation type="submission" date="2022-11" db="EMBL/GenBank/DDBJ databases">
        <title>Genome Resource of Sclerotinia nivalis Strain SnTB1, a Plant Pathogen Isolated from American Ginseng.</title>
        <authorList>
            <person name="Fan S."/>
        </authorList>
    </citation>
    <scope>NUCLEOTIDE SEQUENCE</scope>
    <source>
        <strain evidence="4">SnTB1</strain>
    </source>
</reference>
<evidence type="ECO:0000256" key="2">
    <source>
        <dbReference type="SAM" id="MobiDB-lite"/>
    </source>
</evidence>